<sequence length="58" mass="6522">MSEEPTDEGKRHDSVVTEELLRSQQALQERGECQGVWDDHKNIVTITNRSGKALQSIA</sequence>
<dbReference type="AlphaFoldDB" id="C5KQX6"/>
<dbReference type="EMBL" id="GG675585">
    <property type="protein sequence ID" value="EER13117.1"/>
    <property type="molecule type" value="Genomic_DNA"/>
</dbReference>
<organism evidence="2">
    <name type="scientific">Perkinsus marinus (strain ATCC 50983 / TXsc)</name>
    <dbReference type="NCBI Taxonomy" id="423536"/>
    <lineage>
        <taxon>Eukaryota</taxon>
        <taxon>Sar</taxon>
        <taxon>Alveolata</taxon>
        <taxon>Perkinsozoa</taxon>
        <taxon>Perkinsea</taxon>
        <taxon>Perkinsida</taxon>
        <taxon>Perkinsidae</taxon>
        <taxon>Perkinsus</taxon>
    </lineage>
</organism>
<reference evidence="1 2" key="1">
    <citation type="submission" date="2008-07" db="EMBL/GenBank/DDBJ databases">
        <authorList>
            <person name="El-Sayed N."/>
            <person name="Caler E."/>
            <person name="Inman J."/>
            <person name="Amedeo P."/>
            <person name="Hass B."/>
            <person name="Wortman J."/>
        </authorList>
    </citation>
    <scope>NUCLEOTIDE SEQUENCE [LARGE SCALE GENOMIC DNA]</scope>
    <source>
        <strain evidence="2">ATCC 50983 / TXsc</strain>
    </source>
</reference>
<keyword evidence="2" id="KW-1185">Reference proteome</keyword>
<dbReference type="OrthoDB" id="408683at2759"/>
<proteinExistence type="predicted"/>
<dbReference type="InParanoid" id="C5KQX6"/>
<dbReference type="GeneID" id="9056728"/>
<evidence type="ECO:0000313" key="2">
    <source>
        <dbReference type="Proteomes" id="UP000007800"/>
    </source>
</evidence>
<gene>
    <name evidence="1" type="ORF">Pmar_PMAR013993</name>
</gene>
<feature type="non-terminal residue" evidence="1">
    <location>
        <position position="58"/>
    </location>
</feature>
<evidence type="ECO:0000313" key="1">
    <source>
        <dbReference type="EMBL" id="EER13117.1"/>
    </source>
</evidence>
<dbReference type="RefSeq" id="XP_002781322.1">
    <property type="nucleotide sequence ID" value="XM_002781276.1"/>
</dbReference>
<protein>
    <submittedName>
        <fullName evidence="1">Uncharacterized protein</fullName>
    </submittedName>
</protein>
<name>C5KQX6_PERM5</name>
<dbReference type="Proteomes" id="UP000007800">
    <property type="component" value="Unassembled WGS sequence"/>
</dbReference>
<accession>C5KQX6</accession>